<dbReference type="AlphaFoldDB" id="T1FJC2"/>
<accession>T1FJC2</accession>
<protein>
    <recommendedName>
        <fullName evidence="1">C-type lectin domain-containing protein</fullName>
    </recommendedName>
</protein>
<dbReference type="GeneID" id="20208921"/>
<dbReference type="EnsemblMetazoa" id="HelroT183224">
    <property type="protein sequence ID" value="HelroP183224"/>
    <property type="gene ID" value="HelroG183224"/>
</dbReference>
<reference evidence="3" key="3">
    <citation type="submission" date="2015-06" db="UniProtKB">
        <authorList>
            <consortium name="EnsemblMetazoa"/>
        </authorList>
    </citation>
    <scope>IDENTIFICATION</scope>
</reference>
<dbReference type="GO" id="GO:0030246">
    <property type="term" value="F:carbohydrate binding"/>
    <property type="evidence" value="ECO:0000318"/>
    <property type="project" value="GO_Central"/>
</dbReference>
<dbReference type="CTD" id="20208921"/>
<dbReference type="InterPro" id="IPR001304">
    <property type="entry name" value="C-type_lectin-like"/>
</dbReference>
<dbReference type="SMART" id="SM00034">
    <property type="entry name" value="CLECT"/>
    <property type="match status" value="1"/>
</dbReference>
<proteinExistence type="predicted"/>
<dbReference type="RefSeq" id="XP_009010505.1">
    <property type="nucleotide sequence ID" value="XM_009012257.1"/>
</dbReference>
<feature type="domain" description="C-type lectin" evidence="1">
    <location>
        <begin position="43"/>
        <end position="150"/>
    </location>
</feature>
<dbReference type="HOGENOM" id="CLU_070181_2_0_1"/>
<dbReference type="GO" id="GO:0038187">
    <property type="term" value="F:pattern recognition receptor activity"/>
    <property type="evidence" value="ECO:0000318"/>
    <property type="project" value="GO_Central"/>
</dbReference>
<dbReference type="SUPFAM" id="SSF56436">
    <property type="entry name" value="C-type lectin-like"/>
    <property type="match status" value="1"/>
</dbReference>
<name>T1FJC2_HELRO</name>
<dbReference type="GO" id="GO:0006955">
    <property type="term" value="P:immune response"/>
    <property type="evidence" value="ECO:0000318"/>
    <property type="project" value="GO_Central"/>
</dbReference>
<evidence type="ECO:0000313" key="2">
    <source>
        <dbReference type="EMBL" id="ESO11437.1"/>
    </source>
</evidence>
<sequence>MNLRGINFRKASGDCSCVLIEKISYKVTNSLTGGCLAFVSHRCPPEFDYVIEGHKCYKYQNQVLSWNNSRKFCNGLFYSHPVIIDSSIENRLNWLYSMAAIARHRFPIKELFWYSGYPKNYTGVDCIHWVSRSAGMYNDKCASTESFLCEIDV</sequence>
<dbReference type="InParanoid" id="T1FJC2"/>
<gene>
    <name evidence="3" type="primary">20208921</name>
    <name evidence="2" type="ORF">HELRODRAFT_183224</name>
</gene>
<evidence type="ECO:0000259" key="1">
    <source>
        <dbReference type="SMART" id="SM00034"/>
    </source>
</evidence>
<dbReference type="KEGG" id="hro:HELRODRAFT_183224"/>
<reference evidence="4" key="1">
    <citation type="submission" date="2012-12" db="EMBL/GenBank/DDBJ databases">
        <authorList>
            <person name="Hellsten U."/>
            <person name="Grimwood J."/>
            <person name="Chapman J.A."/>
            <person name="Shapiro H."/>
            <person name="Aerts A."/>
            <person name="Otillar R.P."/>
            <person name="Terry A.Y."/>
            <person name="Boore J.L."/>
            <person name="Simakov O."/>
            <person name="Marletaz F."/>
            <person name="Cho S.-J."/>
            <person name="Edsinger-Gonzales E."/>
            <person name="Havlak P."/>
            <person name="Kuo D.-H."/>
            <person name="Larsson T."/>
            <person name="Lv J."/>
            <person name="Arendt D."/>
            <person name="Savage R."/>
            <person name="Osoegawa K."/>
            <person name="de Jong P."/>
            <person name="Lindberg D.R."/>
            <person name="Seaver E.C."/>
            <person name="Weisblat D.A."/>
            <person name="Putnam N.H."/>
            <person name="Grigoriev I.V."/>
            <person name="Rokhsar D.S."/>
        </authorList>
    </citation>
    <scope>NUCLEOTIDE SEQUENCE</scope>
</reference>
<dbReference type="Proteomes" id="UP000015101">
    <property type="component" value="Unassembled WGS sequence"/>
</dbReference>
<dbReference type="GO" id="GO:0009897">
    <property type="term" value="C:external side of plasma membrane"/>
    <property type="evidence" value="ECO:0000318"/>
    <property type="project" value="GO_Central"/>
</dbReference>
<dbReference type="Gene3D" id="3.10.100.10">
    <property type="entry name" value="Mannose-Binding Protein A, subunit A"/>
    <property type="match status" value="1"/>
</dbReference>
<dbReference type="EMBL" id="AMQM01008650">
    <property type="status" value="NOT_ANNOTATED_CDS"/>
    <property type="molecule type" value="Genomic_DNA"/>
</dbReference>
<evidence type="ECO:0000313" key="3">
    <source>
        <dbReference type="EnsemblMetazoa" id="HelroP183224"/>
    </source>
</evidence>
<dbReference type="EMBL" id="KB095818">
    <property type="protein sequence ID" value="ESO11437.1"/>
    <property type="molecule type" value="Genomic_DNA"/>
</dbReference>
<organism evidence="3 4">
    <name type="scientific">Helobdella robusta</name>
    <name type="common">Californian leech</name>
    <dbReference type="NCBI Taxonomy" id="6412"/>
    <lineage>
        <taxon>Eukaryota</taxon>
        <taxon>Metazoa</taxon>
        <taxon>Spiralia</taxon>
        <taxon>Lophotrochozoa</taxon>
        <taxon>Annelida</taxon>
        <taxon>Clitellata</taxon>
        <taxon>Hirudinea</taxon>
        <taxon>Rhynchobdellida</taxon>
        <taxon>Glossiphoniidae</taxon>
        <taxon>Helobdella</taxon>
    </lineage>
</organism>
<reference evidence="2 4" key="2">
    <citation type="journal article" date="2013" name="Nature">
        <title>Insights into bilaterian evolution from three spiralian genomes.</title>
        <authorList>
            <person name="Simakov O."/>
            <person name="Marletaz F."/>
            <person name="Cho S.J."/>
            <person name="Edsinger-Gonzales E."/>
            <person name="Havlak P."/>
            <person name="Hellsten U."/>
            <person name="Kuo D.H."/>
            <person name="Larsson T."/>
            <person name="Lv J."/>
            <person name="Arendt D."/>
            <person name="Savage R."/>
            <person name="Osoegawa K."/>
            <person name="de Jong P."/>
            <person name="Grimwood J."/>
            <person name="Chapman J.A."/>
            <person name="Shapiro H."/>
            <person name="Aerts A."/>
            <person name="Otillar R.P."/>
            <person name="Terry A.Y."/>
            <person name="Boore J.L."/>
            <person name="Grigoriev I.V."/>
            <person name="Lindberg D.R."/>
            <person name="Seaver E.C."/>
            <person name="Weisblat D.A."/>
            <person name="Putnam N.H."/>
            <person name="Rokhsar D.S."/>
        </authorList>
    </citation>
    <scope>NUCLEOTIDE SEQUENCE</scope>
</reference>
<keyword evidence="4" id="KW-1185">Reference proteome</keyword>
<dbReference type="CDD" id="cd00037">
    <property type="entry name" value="CLECT"/>
    <property type="match status" value="1"/>
</dbReference>
<dbReference type="InterPro" id="IPR016187">
    <property type="entry name" value="CTDL_fold"/>
</dbReference>
<dbReference type="InterPro" id="IPR016186">
    <property type="entry name" value="C-type_lectin-like/link_sf"/>
</dbReference>
<evidence type="ECO:0000313" key="4">
    <source>
        <dbReference type="Proteomes" id="UP000015101"/>
    </source>
</evidence>